<dbReference type="AlphaFoldDB" id="A0AAV2EG96"/>
<feature type="compositionally biased region" description="Basic and acidic residues" evidence="1">
    <location>
        <begin position="67"/>
        <end position="85"/>
    </location>
</feature>
<evidence type="ECO:0000313" key="3">
    <source>
        <dbReference type="Proteomes" id="UP001497516"/>
    </source>
</evidence>
<keyword evidence="3" id="KW-1185">Reference proteome</keyword>
<evidence type="ECO:0000313" key="2">
    <source>
        <dbReference type="EMBL" id="CAL1384834.1"/>
    </source>
</evidence>
<evidence type="ECO:0000256" key="1">
    <source>
        <dbReference type="SAM" id="MobiDB-lite"/>
    </source>
</evidence>
<dbReference type="EMBL" id="OZ034817">
    <property type="protein sequence ID" value="CAL1384834.1"/>
    <property type="molecule type" value="Genomic_DNA"/>
</dbReference>
<reference evidence="2 3" key="1">
    <citation type="submission" date="2024-04" db="EMBL/GenBank/DDBJ databases">
        <authorList>
            <person name="Fracassetti M."/>
        </authorList>
    </citation>
    <scope>NUCLEOTIDE SEQUENCE [LARGE SCALE GENOMIC DNA]</scope>
</reference>
<protein>
    <submittedName>
        <fullName evidence="2">Uncharacterized protein</fullName>
    </submittedName>
</protein>
<dbReference type="PANTHER" id="PTHR34835">
    <property type="entry name" value="OS07G0283600 PROTEIN-RELATED"/>
    <property type="match status" value="1"/>
</dbReference>
<name>A0AAV2EG96_9ROSI</name>
<sequence length="257" mass="29326">MKPGMARTKRTGPEIPAGNQVVRQNPGGQKAAGKKPATYVSRQVEIGANQSSSSSEDTSKKRRRKIKEKEGQGRIKRPRTDDVSGKKCSPNSIIEVVSDGVSNERRAILKKLGLGVVFELQMRRFDKPLLNWLVNKFNADKMSIIMDDGTALPFTVDDVHRVYGLPRGKRTVTTFDWDRCKELRDELHGMEGEDPDWHKLWTLKKILPTIKDDKLWVRLFVMFCFGYLFKPSTKNVAESSVLAYLKDDEFNEFAEYN</sequence>
<feature type="region of interest" description="Disordered" evidence="1">
    <location>
        <begin position="1"/>
        <end position="87"/>
    </location>
</feature>
<proteinExistence type="predicted"/>
<dbReference type="Proteomes" id="UP001497516">
    <property type="component" value="Chromosome 4"/>
</dbReference>
<gene>
    <name evidence="2" type="ORF">LTRI10_LOCUS26009</name>
</gene>
<accession>A0AAV2EG96</accession>
<organism evidence="2 3">
    <name type="scientific">Linum trigynum</name>
    <dbReference type="NCBI Taxonomy" id="586398"/>
    <lineage>
        <taxon>Eukaryota</taxon>
        <taxon>Viridiplantae</taxon>
        <taxon>Streptophyta</taxon>
        <taxon>Embryophyta</taxon>
        <taxon>Tracheophyta</taxon>
        <taxon>Spermatophyta</taxon>
        <taxon>Magnoliopsida</taxon>
        <taxon>eudicotyledons</taxon>
        <taxon>Gunneridae</taxon>
        <taxon>Pentapetalae</taxon>
        <taxon>rosids</taxon>
        <taxon>fabids</taxon>
        <taxon>Malpighiales</taxon>
        <taxon>Linaceae</taxon>
        <taxon>Linum</taxon>
    </lineage>
</organism>